<evidence type="ECO:0000256" key="6">
    <source>
        <dbReference type="HAMAP-Rule" id="MF_01871"/>
    </source>
</evidence>
<dbReference type="PANTHER" id="PTHR38344">
    <property type="entry name" value="UPF0753 PROTEIN AQ_863"/>
    <property type="match status" value="1"/>
</dbReference>
<dbReference type="AlphaFoldDB" id="A0A3M0BIY9"/>
<proteinExistence type="inferred from homology"/>
<organism evidence="7 8">
    <name type="scientific">Hydrogenothermus marinus</name>
    <dbReference type="NCBI Taxonomy" id="133270"/>
    <lineage>
        <taxon>Bacteria</taxon>
        <taxon>Pseudomonadati</taxon>
        <taxon>Aquificota</taxon>
        <taxon>Aquificia</taxon>
        <taxon>Aquificales</taxon>
        <taxon>Hydrogenothermaceae</taxon>
        <taxon>Hydrogenothermus</taxon>
    </lineage>
</organism>
<feature type="binding site" evidence="6">
    <location>
        <position position="673"/>
    </location>
    <ligand>
        <name>Zn(2+)</name>
        <dbReference type="ChEBI" id="CHEBI:29105"/>
    </ligand>
</feature>
<keyword evidence="1 6" id="KW-0813">Transport</keyword>
<evidence type="ECO:0000256" key="4">
    <source>
        <dbReference type="ARBA" id="ARBA00022833"/>
    </source>
</evidence>
<dbReference type="RefSeq" id="WP_121922909.1">
    <property type="nucleotide sequence ID" value="NZ_REFO01000011.1"/>
</dbReference>
<protein>
    <recommendedName>
        <fullName evidence="6">Probable inorganic carbon transporter subunit DabA</fullName>
    </recommendedName>
</protein>
<comment type="function">
    <text evidence="6">Part of an energy-coupled inorganic carbon pump.</text>
</comment>
<keyword evidence="4 6" id="KW-0862">Zinc</keyword>
<accession>A0A3M0BIY9</accession>
<comment type="cofactor">
    <cofactor evidence="6">
        <name>Zn(2+)</name>
        <dbReference type="ChEBI" id="CHEBI:29105"/>
    </cofactor>
</comment>
<evidence type="ECO:0000256" key="1">
    <source>
        <dbReference type="ARBA" id="ARBA00022448"/>
    </source>
</evidence>
<dbReference type="OrthoDB" id="9805101at2"/>
<feature type="binding site" evidence="6">
    <location>
        <position position="411"/>
    </location>
    <ligand>
        <name>Zn(2+)</name>
        <dbReference type="ChEBI" id="CHEBI:29105"/>
    </ligand>
</feature>
<feature type="binding site" evidence="6">
    <location>
        <position position="658"/>
    </location>
    <ligand>
        <name>Zn(2+)</name>
        <dbReference type="ChEBI" id="CHEBI:29105"/>
    </ligand>
</feature>
<keyword evidence="2 6" id="KW-1003">Cell membrane</keyword>
<dbReference type="GO" id="GO:0005886">
    <property type="term" value="C:plasma membrane"/>
    <property type="evidence" value="ECO:0007669"/>
    <property type="project" value="UniProtKB-SubCell"/>
</dbReference>
<dbReference type="HAMAP" id="MF_01871">
    <property type="entry name" value="DabA"/>
    <property type="match status" value="1"/>
</dbReference>
<evidence type="ECO:0000256" key="5">
    <source>
        <dbReference type="ARBA" id="ARBA00023136"/>
    </source>
</evidence>
<dbReference type="GO" id="GO:0008270">
    <property type="term" value="F:zinc ion binding"/>
    <property type="evidence" value="ECO:0007669"/>
    <property type="project" value="UniProtKB-UniRule"/>
</dbReference>
<evidence type="ECO:0000256" key="2">
    <source>
        <dbReference type="ARBA" id="ARBA00022475"/>
    </source>
</evidence>
<keyword evidence="8" id="KW-1185">Reference proteome</keyword>
<name>A0A3M0BIY9_9AQUI</name>
<evidence type="ECO:0000256" key="3">
    <source>
        <dbReference type="ARBA" id="ARBA00022723"/>
    </source>
</evidence>
<comment type="subunit">
    <text evidence="6">Forms a complex with DabB.</text>
</comment>
<sequence>MVNKNIDNIKSIIPQYWPIKNFIHHNPLKGFEKQHFKNAVNKAKEIFEGNVYMEPEYYVNLYMDGTIREDIFEENLLKVLEENNYKKYFYEAKKFLIEISPNWNKYKFEKINKCIDEEELIEFIKTETIEKTTEETIKKLIKNLTLYEIYDAIFDTNLKDQIEKDIIEFITRFLDEEQTTLSMYQRNLGMFNVFKYYEGENIQESAEVFIEKILENLKVEDKENYLLIHLLKQVGWAGFIKYRSEDKDYPFQQEYPSSIEDYLAIRLFYEHKYISKQKISDFKKLNDFINQNQNYVILKLLKYKGKLLPKFVDLMETASSEGEFKEILRIYKEEEINIIKNQILNIRKEITTFDKDIVEFAKFIYTLKNEEGYLWLKSLEDSYINKYLSEFLSSNPSMEKSYLAAAVFCIDVRSESIRRYLEKIGPYFTYGVAGFFGVPITFIELDKGHEQFLCPAIIKPKNTVFELPKEGYKEYKSRKKMFSILKNVLNDLKNNPYTPFIMVEAVGWLFGINLFGKTLFPRQIDKFFSKFRPKKPKTIYTINKLTDDEVEEFAKKVHFKIIEEFLTEKLKRNISLSEVEKVWEYLVLNKSLDLNIPEEFLEILKTKYSVNKENYEMQKEKLRQVGFTLEEKVSYVKNFLQLIGLTQNFPKFVFVFGHGSKSDNNPFESALDCGACGGGVGLPNARVISMMANDKEVRKKLLEEGINIPEYVKFIPSLHNTTTDELFLENLDILNDEELKLIEKIKSDFEKASSKSRLERAKFLPYTETEEDIFTKSCDWSEPRPEWGLSKNNAFFIGKRESTKNFPMFNRVFLHSYNWEEDEDGNVLTTIFSGPLVVGEWINMEHYFSTTDNEVFGAGSKVYHNIVSKVGVFFGNFSDLKIGLPEQTVNLADQPYHEPMRLITFVEAPIDIVNKAMQKSALSNNIIKNEWIRLVVLDRKDNKIYKYENNNFIEI</sequence>
<feature type="binding site" evidence="6">
    <location>
        <position position="409"/>
    </location>
    <ligand>
        <name>Zn(2+)</name>
        <dbReference type="ChEBI" id="CHEBI:29105"/>
    </ligand>
</feature>
<keyword evidence="3 6" id="KW-0479">Metal-binding</keyword>
<comment type="subcellular location">
    <subcellularLocation>
        <location evidence="6">Cell membrane</location>
        <topology evidence="6">Peripheral membrane protein</topology>
    </subcellularLocation>
</comment>
<gene>
    <name evidence="6" type="primary">dabA</name>
    <name evidence="7" type="ORF">CLV39_0772</name>
</gene>
<reference evidence="7 8" key="1">
    <citation type="submission" date="2018-10" db="EMBL/GenBank/DDBJ databases">
        <title>Genomic Encyclopedia of Archaeal and Bacterial Type Strains, Phase II (KMG-II): from individual species to whole genera.</title>
        <authorList>
            <person name="Goeker M."/>
        </authorList>
    </citation>
    <scope>NUCLEOTIDE SEQUENCE [LARGE SCALE GENOMIC DNA]</scope>
    <source>
        <strain evidence="7 8">VM1</strain>
    </source>
</reference>
<comment type="caution">
    <text evidence="7">The sequence shown here is derived from an EMBL/GenBank/DDBJ whole genome shotgun (WGS) entry which is preliminary data.</text>
</comment>
<dbReference type="Pfam" id="PF10070">
    <property type="entry name" value="DabA"/>
    <property type="match status" value="1"/>
</dbReference>
<comment type="similarity">
    <text evidence="6">Belongs to the inorganic carbon transporter (TC 9.A.2) DabA family.</text>
</comment>
<dbReference type="EMBL" id="REFO01000011">
    <property type="protein sequence ID" value="RMA97117.1"/>
    <property type="molecule type" value="Genomic_DNA"/>
</dbReference>
<dbReference type="Proteomes" id="UP000280842">
    <property type="component" value="Unassembled WGS sequence"/>
</dbReference>
<evidence type="ECO:0000313" key="7">
    <source>
        <dbReference type="EMBL" id="RMA97117.1"/>
    </source>
</evidence>
<dbReference type="InterPro" id="IPR018752">
    <property type="entry name" value="DabA"/>
</dbReference>
<evidence type="ECO:0000313" key="8">
    <source>
        <dbReference type="Proteomes" id="UP000280842"/>
    </source>
</evidence>
<dbReference type="PANTHER" id="PTHR38344:SF1">
    <property type="entry name" value="INORGANIC CARBON TRANSPORTER SUBUNIT DABA-RELATED"/>
    <property type="match status" value="1"/>
</dbReference>
<keyword evidence="5 6" id="KW-0472">Membrane</keyword>